<reference evidence="2" key="1">
    <citation type="journal article" date="2014" name="Nat. Genet.">
        <title>Genome of the human hookworm Necator americanus.</title>
        <authorList>
            <person name="Tang Y.T."/>
            <person name="Gao X."/>
            <person name="Rosa B.A."/>
            <person name="Abubucker S."/>
            <person name="Hallsworth-Pepin K."/>
            <person name="Martin J."/>
            <person name="Tyagi R."/>
            <person name="Heizer E."/>
            <person name="Zhang X."/>
            <person name="Bhonagiri-Palsikar V."/>
            <person name="Minx P."/>
            <person name="Warren W.C."/>
            <person name="Wang Q."/>
            <person name="Zhan B."/>
            <person name="Hotez P.J."/>
            <person name="Sternberg P.W."/>
            <person name="Dougall A."/>
            <person name="Gaze S.T."/>
            <person name="Mulvenna J."/>
            <person name="Sotillo J."/>
            <person name="Ranganathan S."/>
            <person name="Rabelo E.M."/>
            <person name="Wilson R.K."/>
            <person name="Felgner P.L."/>
            <person name="Bethony J."/>
            <person name="Hawdon J.M."/>
            <person name="Gasser R.B."/>
            <person name="Loukas A."/>
            <person name="Mitreva M."/>
        </authorList>
    </citation>
    <scope>NUCLEOTIDE SEQUENCE [LARGE SCALE GENOMIC DNA]</scope>
</reference>
<dbReference type="EMBL" id="KI658446">
    <property type="protein sequence ID" value="ETN82516.1"/>
    <property type="molecule type" value="Genomic_DNA"/>
</dbReference>
<name>W2TN08_NECAM</name>
<dbReference type="Proteomes" id="UP000053676">
    <property type="component" value="Unassembled WGS sequence"/>
</dbReference>
<dbReference type="OrthoDB" id="5874910at2759"/>
<evidence type="ECO:0000313" key="1">
    <source>
        <dbReference type="EMBL" id="ETN82516.1"/>
    </source>
</evidence>
<keyword evidence="2" id="KW-1185">Reference proteome</keyword>
<accession>W2TN08</accession>
<organism evidence="1 2">
    <name type="scientific">Necator americanus</name>
    <name type="common">Human hookworm</name>
    <dbReference type="NCBI Taxonomy" id="51031"/>
    <lineage>
        <taxon>Eukaryota</taxon>
        <taxon>Metazoa</taxon>
        <taxon>Ecdysozoa</taxon>
        <taxon>Nematoda</taxon>
        <taxon>Chromadorea</taxon>
        <taxon>Rhabditida</taxon>
        <taxon>Rhabditina</taxon>
        <taxon>Rhabditomorpha</taxon>
        <taxon>Strongyloidea</taxon>
        <taxon>Ancylostomatidae</taxon>
        <taxon>Bunostominae</taxon>
        <taxon>Necator</taxon>
    </lineage>
</organism>
<gene>
    <name evidence="1" type="ORF">NECAME_07902</name>
</gene>
<dbReference type="AlphaFoldDB" id="W2TN08"/>
<evidence type="ECO:0000313" key="2">
    <source>
        <dbReference type="Proteomes" id="UP000053676"/>
    </source>
</evidence>
<dbReference type="Gene3D" id="3.40.33.10">
    <property type="entry name" value="CAP"/>
    <property type="match status" value="1"/>
</dbReference>
<dbReference type="InterPro" id="IPR035940">
    <property type="entry name" value="CAP_sf"/>
</dbReference>
<sequence>MVEEAFDNVTLEICVISPPLVTEICPPNDFMDDDLRSIFLDKHNSLRSSLALGREYKNGNLAPTAANMQKMTFLEGLCRDSQNTNPVFALDGNKRNKGVYSVHGSNSAVF</sequence>
<dbReference type="KEGG" id="nai:NECAME_07902"/>
<evidence type="ECO:0008006" key="3">
    <source>
        <dbReference type="Google" id="ProtNLM"/>
    </source>
</evidence>
<proteinExistence type="predicted"/>
<dbReference type="SUPFAM" id="SSF55797">
    <property type="entry name" value="PR-1-like"/>
    <property type="match status" value="1"/>
</dbReference>
<protein>
    <recommendedName>
        <fullName evidence="3">SCP domain-containing protein</fullName>
    </recommendedName>
</protein>